<name>A0ABR0A3M5_9CRUS</name>
<gene>
    <name evidence="1" type="ORF">OUZ56_001755</name>
</gene>
<evidence type="ECO:0000313" key="2">
    <source>
        <dbReference type="Proteomes" id="UP001234178"/>
    </source>
</evidence>
<organism evidence="1 2">
    <name type="scientific">Daphnia magna</name>
    <dbReference type="NCBI Taxonomy" id="35525"/>
    <lineage>
        <taxon>Eukaryota</taxon>
        <taxon>Metazoa</taxon>
        <taxon>Ecdysozoa</taxon>
        <taxon>Arthropoda</taxon>
        <taxon>Crustacea</taxon>
        <taxon>Branchiopoda</taxon>
        <taxon>Diplostraca</taxon>
        <taxon>Cladocera</taxon>
        <taxon>Anomopoda</taxon>
        <taxon>Daphniidae</taxon>
        <taxon>Daphnia</taxon>
    </lineage>
</organism>
<evidence type="ECO:0008006" key="3">
    <source>
        <dbReference type="Google" id="ProtNLM"/>
    </source>
</evidence>
<proteinExistence type="predicted"/>
<reference evidence="1 2" key="1">
    <citation type="journal article" date="2023" name="Nucleic Acids Res.">
        <title>The hologenome of Daphnia magna reveals possible DNA methylation and microbiome-mediated evolution of the host genome.</title>
        <authorList>
            <person name="Chaturvedi A."/>
            <person name="Li X."/>
            <person name="Dhandapani V."/>
            <person name="Marshall H."/>
            <person name="Kissane S."/>
            <person name="Cuenca-Cambronero M."/>
            <person name="Asole G."/>
            <person name="Calvet F."/>
            <person name="Ruiz-Romero M."/>
            <person name="Marangio P."/>
            <person name="Guigo R."/>
            <person name="Rago D."/>
            <person name="Mirbahai L."/>
            <person name="Eastwood N."/>
            <person name="Colbourne J.K."/>
            <person name="Zhou J."/>
            <person name="Mallon E."/>
            <person name="Orsini L."/>
        </authorList>
    </citation>
    <scope>NUCLEOTIDE SEQUENCE [LARGE SCALE GENOMIC DNA]</scope>
    <source>
        <strain evidence="1">LRV0_1</strain>
    </source>
</reference>
<keyword evidence="2" id="KW-1185">Reference proteome</keyword>
<comment type="caution">
    <text evidence="1">The sequence shown here is derived from an EMBL/GenBank/DDBJ whole genome shotgun (WGS) entry which is preliminary data.</text>
</comment>
<dbReference type="Proteomes" id="UP001234178">
    <property type="component" value="Unassembled WGS sequence"/>
</dbReference>
<dbReference type="EMBL" id="JAOYFB010000036">
    <property type="protein sequence ID" value="KAK4019747.1"/>
    <property type="molecule type" value="Genomic_DNA"/>
</dbReference>
<accession>A0ABR0A3M5</accession>
<evidence type="ECO:0000313" key="1">
    <source>
        <dbReference type="EMBL" id="KAK4019747.1"/>
    </source>
</evidence>
<protein>
    <recommendedName>
        <fullName evidence="3">Secreted protein</fullName>
    </recommendedName>
</protein>
<sequence length="78" mass="9342">MFEVKRYFLILGLFCRACRSFFARSDKRTAIHVQYPEAQYSRYQPKMFETILELKRSFNGSEYVHSLKDSYASTKEIL</sequence>